<dbReference type="SUPFAM" id="SSF49265">
    <property type="entry name" value="Fibronectin type III"/>
    <property type="match status" value="1"/>
</dbReference>
<dbReference type="InterPro" id="IPR013098">
    <property type="entry name" value="Ig_I-set"/>
</dbReference>
<name>A0A8X7WXN5_POLSE</name>
<dbReference type="InterPro" id="IPR013783">
    <property type="entry name" value="Ig-like_fold"/>
</dbReference>
<dbReference type="Gene3D" id="2.60.40.10">
    <property type="entry name" value="Immunoglobulins"/>
    <property type="match status" value="1"/>
</dbReference>
<dbReference type="Pfam" id="PF07679">
    <property type="entry name" value="I-set"/>
    <property type="match status" value="1"/>
</dbReference>
<feature type="non-terminal residue" evidence="4">
    <location>
        <position position="1"/>
    </location>
</feature>
<dbReference type="InterPro" id="IPR000719">
    <property type="entry name" value="Prot_kinase_dom"/>
</dbReference>
<dbReference type="GO" id="GO:0004672">
    <property type="term" value="F:protein kinase activity"/>
    <property type="evidence" value="ECO:0007669"/>
    <property type="project" value="InterPro"/>
</dbReference>
<organism evidence="4 5">
    <name type="scientific">Polypterus senegalus</name>
    <name type="common">Senegal bichir</name>
    <dbReference type="NCBI Taxonomy" id="55291"/>
    <lineage>
        <taxon>Eukaryota</taxon>
        <taxon>Metazoa</taxon>
        <taxon>Chordata</taxon>
        <taxon>Craniata</taxon>
        <taxon>Vertebrata</taxon>
        <taxon>Euteleostomi</taxon>
        <taxon>Actinopterygii</taxon>
        <taxon>Polypteriformes</taxon>
        <taxon>Polypteridae</taxon>
        <taxon>Polypterus</taxon>
    </lineage>
</organism>
<dbReference type="Pfam" id="PF15189">
    <property type="entry name" value="MEIOC"/>
    <property type="match status" value="1"/>
</dbReference>
<dbReference type="PANTHER" id="PTHR33861">
    <property type="entry name" value="PROTEIN CBG18333"/>
    <property type="match status" value="1"/>
</dbReference>
<dbReference type="InterPro" id="IPR027963">
    <property type="entry name" value="MEIOC"/>
</dbReference>
<dbReference type="InterPro" id="IPR008271">
    <property type="entry name" value="Ser/Thr_kinase_AS"/>
</dbReference>
<feature type="region of interest" description="Disordered" evidence="2">
    <location>
        <begin position="163"/>
        <end position="207"/>
    </location>
</feature>
<dbReference type="GO" id="GO:0005634">
    <property type="term" value="C:nucleus"/>
    <property type="evidence" value="ECO:0007669"/>
    <property type="project" value="TreeGrafter"/>
</dbReference>
<dbReference type="EMBL" id="JAATIS010007298">
    <property type="protein sequence ID" value="KAG2458568.1"/>
    <property type="molecule type" value="Genomic_DNA"/>
</dbReference>
<dbReference type="Proteomes" id="UP000886611">
    <property type="component" value="Unassembled WGS sequence"/>
</dbReference>
<dbReference type="InterPro" id="IPR003961">
    <property type="entry name" value="FN3_dom"/>
</dbReference>
<feature type="compositionally biased region" description="Basic and acidic residues" evidence="2">
    <location>
        <begin position="174"/>
        <end position="184"/>
    </location>
</feature>
<dbReference type="GO" id="GO:0007144">
    <property type="term" value="P:female meiosis I"/>
    <property type="evidence" value="ECO:0007669"/>
    <property type="project" value="TreeGrafter"/>
</dbReference>
<feature type="region of interest" description="Disordered" evidence="2">
    <location>
        <begin position="72"/>
        <end position="112"/>
    </location>
</feature>
<sequence length="2570" mass="289951">MNSDENEGSTPEKEREQKPSPQETFTHNKEQRSCTRRKGEKFIVWLQQQVGRHSASQEETITTVVKTPKVKRRLSPGISPSRKSYSEASTPEPVLGIRHKKPAVRSQSEAAKATVIPAVFVTEAQEEFGAAARQTTVEIKPGEHKPKWIEVEEIIEYKVRSPKLQKKRGVSPGKPEKEQYDTEKFTLPGPRPKRHPKDDPNTNNSNNKLVQQSVANEQLPDSLTWDSDQDILSPENKYPTPVHISGLDDQVEKQACSTLESSAEHTTKATACIRLNEGAPLMAAQVGQTLVFSFETPQISPDDHCLGNFTGSFLEETNQAEETIHQEDCSSVEGVIVEEPEVKWDDLIQRDTKILTRNGKAITLEDLEDYIPKEGETYGCLNISQPYSGDCDKPCEISVVQREINETTIGKPVLLNVGRPAVTKSKKGFFSHFKDADDAEAKKSEEHNTLFQGNKLLSFYDIQEEIGRGSISYTRKVINKENRVACAARFIPLKSSTRQQAYQEWRILSQLSHPKIASLLDAFDTKRTLVLVMELCSGRDILDHLLSKDFVTETQIQKYIHQILEGIEYIHQKNILHLDIKPANIAMAQPVSEEIKICDFGLAKEIDTSLSQYSQFGTPEFVAPEIAFQSPVSKATDIWFSKLLHVHPLLPPYQADNMFWEGVDHEVGHHRLNYSFSHDLLRTQPLGWFCPEFADLSSDKKSLPSASSSYQEESSISKQTANILSSTMDPVSSANIWVKEVETPVLNNIWHESALATKDSPSDLNVSSSVKNTYQLENTQKEEEMLLEQCETIAQKQFGVTVGDARDESDPVVHKKAPCSDIQSDLSAVTMNSLHMSKDENKEAVHFTKIPRHSVIKSTFYSKSTESSPVSTRHCLQQNKARRQLMKAGYSSGILSGLREPLLKHFNINEERTMHLSHGYRSNSLNMLAAISKSSTVDNEQRLFQSRLINSQRSQSLDFFEKKTYLLPISETRTEEYIDTCSDKPEEDFESKERIVSDICDKHDYHSCATVGNDETYTTSNAGNEDFLPEEIKVFTRSKSVPVGLETKLMDHNGIHENTMVALSHDAIGELSHDMLLRHVFAEPQTSKLSAKDVSDLIISQYDTPNSIHFSLKTIETLDNENTGFGLQRTLSESAIKKSHDLSSFHICEDPTRKVNLSFKPEDDSHNSVTHYPAQPDMFMQYPSDILPRPSATHAEIETGASAAYTEEITQRPSSPHLLMQFPENNNELEPELLNLLEGTEMSTNVFDSDDRMTKIKSAGKNIMSEKSYSLTEGSSEWLHEAQHDVTPRSCSSQETKLHSAKLSKHGLFRLFKKSMSVDQPSAPQEKDSPGWSQGQRKTGSTSLFKPNQQSKLGDLSITKKVRASVYNISRAVLGKQVFDKREEATAEVEMTNKEQQEHSATNLGSFKQRPSLFSFKLPSFKKHAEGSQIKSSTHIELTTKAKDTHMLTILSAEEEDLGSYRCVASNSCGEASTSCTLIVSGGEWNTMAENVEDSCYTVSSLPKGIVHSFRVACVNKAGMGAYSEPSAEITIGEHYEDYHIPLIRAISTGPESSSTLQYQHPHLQMHKTYTFMSEINRGRFSIIRQCREDLTDIIFAAKITPYKAERRQAILQEYHILKKLQHSNVVKLQAAFITPKYLVLIEELCAGRELLHTLAERDSYTEMEVREFLLQILHGTEYLHSNHIIHLDLKSENIIVSENNVLKIVDFGCAQEFTPGSSWLVDKIKEICEIKGNALVPVADCNIKEYNANPKQTVPLKDYLSYWEEYIQNGYSSSRGCLYLKDWHMHRNTTSRLFPSLPVENSDCVGYPALNNRSPAFIDTKELYAENFQKSPETQSDTLYEGVQDLSLMESWLSAVKKDTSLANLQSARSPQWIYAQDSTCRSNMFDQEADLSNHGYNTDPCVHNFTKELLNGDPEKNSFDFNSYAFLNQSNSKNSGLQRGDKKDQFREKLSKQNLVNQSSMNNLRSVHFVDGWGLQKQTFKNYEDHSNLQSLKKTIPPPPNSFDQPSLKENGINWRTNSDIMINSQEWCTVNRKSSDQANFKLPEKHAFSSHFSQSVNSMLKSGENLYSAKSGHLKPDRDHLSPTGKFSTPYHINHVVSPQASSSEGSSFSVDSSLKQASLVSVSQPACFSPTSSVCVATRKDKMSIGDNPGCWLNLFSENPGQNISINVSRPDHIMSKEIQYSKQHVGISTGWGSSDSLRNEQFRFQNKANQEIQDDRKGNKKNNWYPQPHNFGCSTRHQYINNLRKHNHGAYNTYDFSNSFISNFPLVTPELKQNLSCSQFNHNASASPLPTSGLPFPDLIDLLRYEDLSHLGPSVDEIFCGDLPPPYFGFPQNFRFRSMRNRSGPANELHMQLEMCYEQWRALEKERKKTEASLARNFLGKRVSSSNNTPIPRLPVSPSRVDRLIVDQLREQARIVTLVGKMERLRSAPVHTNIITALDHHLEAIHLTQARRKDEIVNATNRQRQGAPRYNDEKGYVLALAVAIKELALYTRKARTALWCALQMTLPNNTLNASARQSELEKALQELSNFTIAAEHSNQEMKVPSVLEGHQQMNTENKIPKKQGV</sequence>
<evidence type="ECO:0000313" key="4">
    <source>
        <dbReference type="EMBL" id="KAG2458568.1"/>
    </source>
</evidence>
<dbReference type="SMART" id="SM00220">
    <property type="entry name" value="S_TKc"/>
    <property type="match status" value="2"/>
</dbReference>
<feature type="domain" description="Protein kinase" evidence="3">
    <location>
        <begin position="460"/>
        <end position="746"/>
    </location>
</feature>
<dbReference type="Pfam" id="PF00069">
    <property type="entry name" value="Pkinase"/>
    <property type="match status" value="2"/>
</dbReference>
<dbReference type="GO" id="GO:0007141">
    <property type="term" value="P:male meiosis I"/>
    <property type="evidence" value="ECO:0007669"/>
    <property type="project" value="TreeGrafter"/>
</dbReference>
<dbReference type="Gene3D" id="3.30.200.20">
    <property type="entry name" value="Phosphorylase Kinase, domain 1"/>
    <property type="match status" value="2"/>
</dbReference>
<dbReference type="GO" id="GO:0048255">
    <property type="term" value="P:mRNA stabilization"/>
    <property type="evidence" value="ECO:0007669"/>
    <property type="project" value="TreeGrafter"/>
</dbReference>
<dbReference type="CDD" id="cd00063">
    <property type="entry name" value="FN3"/>
    <property type="match status" value="1"/>
</dbReference>
<dbReference type="GO" id="GO:0005524">
    <property type="term" value="F:ATP binding"/>
    <property type="evidence" value="ECO:0007669"/>
    <property type="project" value="InterPro"/>
</dbReference>
<feature type="compositionally biased region" description="Polar residues" evidence="2">
    <location>
        <begin position="1331"/>
        <end position="1349"/>
    </location>
</feature>
<proteinExistence type="predicted"/>
<dbReference type="InterPro" id="IPR036179">
    <property type="entry name" value="Ig-like_dom_sf"/>
</dbReference>
<dbReference type="InterPro" id="IPR011009">
    <property type="entry name" value="Kinase-like_dom_sf"/>
</dbReference>
<accession>A0A8X7WXN5</accession>
<evidence type="ECO:0000256" key="1">
    <source>
        <dbReference type="ARBA" id="ARBA00023319"/>
    </source>
</evidence>
<dbReference type="GO" id="GO:0005737">
    <property type="term" value="C:cytoplasm"/>
    <property type="evidence" value="ECO:0007669"/>
    <property type="project" value="TreeGrafter"/>
</dbReference>
<evidence type="ECO:0000313" key="5">
    <source>
        <dbReference type="Proteomes" id="UP000886611"/>
    </source>
</evidence>
<feature type="non-terminal residue" evidence="4">
    <location>
        <position position="2570"/>
    </location>
</feature>
<gene>
    <name evidence="4" type="primary">Meioc_0</name>
    <name evidence="4" type="ORF">GTO96_0018091</name>
</gene>
<dbReference type="PROSITE" id="PS00108">
    <property type="entry name" value="PROTEIN_KINASE_ST"/>
    <property type="match status" value="1"/>
</dbReference>
<feature type="region of interest" description="Disordered" evidence="2">
    <location>
        <begin position="1"/>
        <end position="37"/>
    </location>
</feature>
<dbReference type="SUPFAM" id="SSF56112">
    <property type="entry name" value="Protein kinase-like (PK-like)"/>
    <property type="match status" value="2"/>
</dbReference>
<reference evidence="4 5" key="1">
    <citation type="journal article" date="2021" name="Cell">
        <title>Tracing the genetic footprints of vertebrate landing in non-teleost ray-finned fishes.</title>
        <authorList>
            <person name="Bi X."/>
            <person name="Wang K."/>
            <person name="Yang L."/>
            <person name="Pan H."/>
            <person name="Jiang H."/>
            <person name="Wei Q."/>
            <person name="Fang M."/>
            <person name="Yu H."/>
            <person name="Zhu C."/>
            <person name="Cai Y."/>
            <person name="He Y."/>
            <person name="Gan X."/>
            <person name="Zeng H."/>
            <person name="Yu D."/>
            <person name="Zhu Y."/>
            <person name="Jiang H."/>
            <person name="Qiu Q."/>
            <person name="Yang H."/>
            <person name="Zhang Y.E."/>
            <person name="Wang W."/>
            <person name="Zhu M."/>
            <person name="He S."/>
            <person name="Zhang G."/>
        </authorList>
    </citation>
    <scope>NUCLEOTIDE SEQUENCE [LARGE SCALE GENOMIC DNA]</scope>
    <source>
        <strain evidence="4">Bchr_013</strain>
    </source>
</reference>
<evidence type="ECO:0000256" key="2">
    <source>
        <dbReference type="SAM" id="MobiDB-lite"/>
    </source>
</evidence>
<evidence type="ECO:0000259" key="3">
    <source>
        <dbReference type="PROSITE" id="PS50011"/>
    </source>
</evidence>
<dbReference type="InterPro" id="IPR036116">
    <property type="entry name" value="FN3_sf"/>
</dbReference>
<dbReference type="SUPFAM" id="SSF48726">
    <property type="entry name" value="Immunoglobulin"/>
    <property type="match status" value="1"/>
</dbReference>
<keyword evidence="1" id="KW-0393">Immunoglobulin domain</keyword>
<keyword evidence="5" id="KW-1185">Reference proteome</keyword>
<comment type="caution">
    <text evidence="4">The sequence shown here is derived from an EMBL/GenBank/DDBJ whole genome shotgun (WGS) entry which is preliminary data.</text>
</comment>
<dbReference type="PROSITE" id="PS50011">
    <property type="entry name" value="PROTEIN_KINASE_DOM"/>
    <property type="match status" value="2"/>
</dbReference>
<dbReference type="Gene3D" id="1.10.510.10">
    <property type="entry name" value="Transferase(Phosphotransferase) domain 1"/>
    <property type="match status" value="2"/>
</dbReference>
<protein>
    <submittedName>
        <fullName evidence="4">MEIOC protein</fullName>
    </submittedName>
</protein>
<dbReference type="PANTHER" id="PTHR33861:SF4">
    <property type="entry name" value="MEIOSIS-SPECIFIC COILED-COIL DOMAIN-CONTAINING PROTEIN MEIOC"/>
    <property type="match status" value="1"/>
</dbReference>
<feature type="region of interest" description="Disordered" evidence="2">
    <location>
        <begin position="1315"/>
        <end position="1349"/>
    </location>
</feature>
<feature type="domain" description="Protein kinase" evidence="3">
    <location>
        <begin position="1570"/>
        <end position="1854"/>
    </location>
</feature>